<comment type="subcellular location">
    <subcellularLocation>
        <location evidence="1">Membrane</location>
        <topology evidence="1">Multi-pass membrane protein</topology>
    </subcellularLocation>
</comment>
<dbReference type="RefSeq" id="WP_118407669.1">
    <property type="nucleotide sequence ID" value="NZ_QROC01000010.1"/>
</dbReference>
<evidence type="ECO:0000256" key="1">
    <source>
        <dbReference type="ARBA" id="ARBA00004141"/>
    </source>
</evidence>
<dbReference type="InterPro" id="IPR051533">
    <property type="entry name" value="WaaL-like"/>
</dbReference>
<gene>
    <name evidence="7" type="ORF">DW042_09745</name>
</gene>
<feature type="transmembrane region" description="Helical" evidence="5">
    <location>
        <begin position="310"/>
        <end position="332"/>
    </location>
</feature>
<evidence type="ECO:0000313" key="8">
    <source>
        <dbReference type="Proteomes" id="UP000284417"/>
    </source>
</evidence>
<dbReference type="Proteomes" id="UP000284417">
    <property type="component" value="Unassembled WGS sequence"/>
</dbReference>
<keyword evidence="7" id="KW-0436">Ligase</keyword>
<sequence length="405" mass="47160">MKITNLRLNYYILIFGLLFGVVFYDVIQFNLGFSYTDEILAVILFFYLLLNPKRITREFLFFLCLATFYLAHSIYDQHNILPAIFTDFFIQVKPFIAFYAVYNLNFRISEKHEKKIAKLSLVCAFLLLPVGLLNPGGGSLMDQFGGYSRYATIMIVLGTTYIIYSRQYKKKMYIALVIYSIGLLSLRSKMFGFYIAFVCVMFLWKKVSVKKLVSLKMVILFSFMMIAVIYVAKEKIEFYFIDGLFADNMFARPLLYVKAIDILNDFPFFGTGFGSYATFASAEYYSPLYYTYDLYISPEIGRGLYISDSYFPVFAQFGYVGFVLFVCFWFRLLKIAKTNFEIYNNELLFKLTILIFIFFIIESIADSTFTHNRGMVMLMLLAVILNNKYEAKDVLITSDPNLLIK</sequence>
<dbReference type="InterPro" id="IPR007016">
    <property type="entry name" value="O-antigen_ligase-rel_domated"/>
</dbReference>
<dbReference type="PANTHER" id="PTHR37422">
    <property type="entry name" value="TEICHURONIC ACID BIOSYNTHESIS PROTEIN TUAE"/>
    <property type="match status" value="1"/>
</dbReference>
<protein>
    <submittedName>
        <fullName evidence="7">O-antigen ligase domain-containing protein</fullName>
    </submittedName>
</protein>
<evidence type="ECO:0000256" key="5">
    <source>
        <dbReference type="SAM" id="Phobius"/>
    </source>
</evidence>
<dbReference type="Pfam" id="PF04932">
    <property type="entry name" value="Wzy_C"/>
    <property type="match status" value="1"/>
</dbReference>
<feature type="transmembrane region" description="Helical" evidence="5">
    <location>
        <begin position="9"/>
        <end position="27"/>
    </location>
</feature>
<feature type="transmembrane region" description="Helical" evidence="5">
    <location>
        <begin position="59"/>
        <end position="75"/>
    </location>
</feature>
<evidence type="ECO:0000256" key="4">
    <source>
        <dbReference type="ARBA" id="ARBA00023136"/>
    </source>
</evidence>
<feature type="transmembrane region" description="Helical" evidence="5">
    <location>
        <begin position="116"/>
        <end position="135"/>
    </location>
</feature>
<evidence type="ECO:0000256" key="2">
    <source>
        <dbReference type="ARBA" id="ARBA00022692"/>
    </source>
</evidence>
<accession>A0A415HTW2</accession>
<comment type="caution">
    <text evidence="7">The sequence shown here is derived from an EMBL/GenBank/DDBJ whole genome shotgun (WGS) entry which is preliminary data.</text>
</comment>
<feature type="transmembrane region" description="Helical" evidence="5">
    <location>
        <begin position="347"/>
        <end position="365"/>
    </location>
</feature>
<proteinExistence type="predicted"/>
<evidence type="ECO:0000313" key="7">
    <source>
        <dbReference type="EMBL" id="RHK97690.1"/>
    </source>
</evidence>
<feature type="transmembrane region" description="Helical" evidence="5">
    <location>
        <begin position="33"/>
        <end position="50"/>
    </location>
</feature>
<dbReference type="AlphaFoldDB" id="A0A415HTW2"/>
<reference evidence="7 8" key="1">
    <citation type="submission" date="2018-08" db="EMBL/GenBank/DDBJ databases">
        <title>A genome reference for cultivated species of the human gut microbiota.</title>
        <authorList>
            <person name="Zou Y."/>
            <person name="Xue W."/>
            <person name="Luo G."/>
        </authorList>
    </citation>
    <scope>NUCLEOTIDE SEQUENCE [LARGE SCALE GENOMIC DNA]</scope>
    <source>
        <strain evidence="7 8">AF39-6AC</strain>
    </source>
</reference>
<feature type="transmembrane region" description="Helical" evidence="5">
    <location>
        <begin position="81"/>
        <end position="104"/>
    </location>
</feature>
<evidence type="ECO:0000259" key="6">
    <source>
        <dbReference type="Pfam" id="PF04932"/>
    </source>
</evidence>
<keyword evidence="2 5" id="KW-0812">Transmembrane</keyword>
<keyword evidence="3 5" id="KW-1133">Transmembrane helix</keyword>
<keyword evidence="4 5" id="KW-0472">Membrane</keyword>
<dbReference type="EMBL" id="QROC01000010">
    <property type="protein sequence ID" value="RHK97690.1"/>
    <property type="molecule type" value="Genomic_DNA"/>
</dbReference>
<organism evidence="7 8">
    <name type="scientific">Bacteroides xylanisolvens</name>
    <dbReference type="NCBI Taxonomy" id="371601"/>
    <lineage>
        <taxon>Bacteria</taxon>
        <taxon>Pseudomonadati</taxon>
        <taxon>Bacteroidota</taxon>
        <taxon>Bacteroidia</taxon>
        <taxon>Bacteroidales</taxon>
        <taxon>Bacteroidaceae</taxon>
        <taxon>Bacteroides</taxon>
    </lineage>
</organism>
<feature type="transmembrane region" description="Helical" evidence="5">
    <location>
        <begin position="147"/>
        <end position="164"/>
    </location>
</feature>
<feature type="transmembrane region" description="Helical" evidence="5">
    <location>
        <begin position="215"/>
        <end position="232"/>
    </location>
</feature>
<dbReference type="PANTHER" id="PTHR37422:SF13">
    <property type="entry name" value="LIPOPOLYSACCHARIDE BIOSYNTHESIS PROTEIN PA4999-RELATED"/>
    <property type="match status" value="1"/>
</dbReference>
<name>A0A415HTW2_9BACE</name>
<evidence type="ECO:0000256" key="3">
    <source>
        <dbReference type="ARBA" id="ARBA00022989"/>
    </source>
</evidence>
<dbReference type="GO" id="GO:0016874">
    <property type="term" value="F:ligase activity"/>
    <property type="evidence" value="ECO:0007669"/>
    <property type="project" value="UniProtKB-KW"/>
</dbReference>
<dbReference type="GO" id="GO:0016020">
    <property type="term" value="C:membrane"/>
    <property type="evidence" value="ECO:0007669"/>
    <property type="project" value="UniProtKB-SubCell"/>
</dbReference>
<feature type="domain" description="O-antigen ligase-related" evidence="6">
    <location>
        <begin position="175"/>
        <end position="326"/>
    </location>
</feature>
<feature type="transmembrane region" description="Helical" evidence="5">
    <location>
        <begin position="176"/>
        <end position="203"/>
    </location>
</feature>